<feature type="transmembrane region" description="Helical" evidence="7">
    <location>
        <begin position="264"/>
        <end position="286"/>
    </location>
</feature>
<evidence type="ECO:0000259" key="8">
    <source>
        <dbReference type="Pfam" id="PF02687"/>
    </source>
</evidence>
<evidence type="ECO:0000259" key="9">
    <source>
        <dbReference type="Pfam" id="PF12704"/>
    </source>
</evidence>
<comment type="subcellular location">
    <subcellularLocation>
        <location evidence="1">Cell membrane</location>
        <topology evidence="1">Multi-pass membrane protein</topology>
    </subcellularLocation>
</comment>
<dbReference type="AlphaFoldDB" id="A0A239D0R4"/>
<evidence type="ECO:0000256" key="2">
    <source>
        <dbReference type="ARBA" id="ARBA00022475"/>
    </source>
</evidence>
<feature type="domain" description="ABC3 transporter permease C-terminal" evidence="8">
    <location>
        <begin position="267"/>
        <end position="379"/>
    </location>
</feature>
<dbReference type="InterPro" id="IPR003838">
    <property type="entry name" value="ABC3_permease_C"/>
</dbReference>
<evidence type="ECO:0000313" key="11">
    <source>
        <dbReference type="Proteomes" id="UP000198356"/>
    </source>
</evidence>
<dbReference type="GO" id="GO:0005886">
    <property type="term" value="C:plasma membrane"/>
    <property type="evidence" value="ECO:0007669"/>
    <property type="project" value="UniProtKB-SubCell"/>
</dbReference>
<keyword evidence="3 7" id="KW-0812">Transmembrane</keyword>
<organism evidence="10 11">
    <name type="scientific">Granulicella rosea</name>
    <dbReference type="NCBI Taxonomy" id="474952"/>
    <lineage>
        <taxon>Bacteria</taxon>
        <taxon>Pseudomonadati</taxon>
        <taxon>Acidobacteriota</taxon>
        <taxon>Terriglobia</taxon>
        <taxon>Terriglobales</taxon>
        <taxon>Acidobacteriaceae</taxon>
        <taxon>Granulicella</taxon>
    </lineage>
</organism>
<feature type="transmembrane region" description="Helical" evidence="7">
    <location>
        <begin position="352"/>
        <end position="375"/>
    </location>
</feature>
<evidence type="ECO:0000256" key="5">
    <source>
        <dbReference type="ARBA" id="ARBA00023136"/>
    </source>
</evidence>
<dbReference type="EMBL" id="FZOU01000001">
    <property type="protein sequence ID" value="SNS25809.1"/>
    <property type="molecule type" value="Genomic_DNA"/>
</dbReference>
<dbReference type="Pfam" id="PF12704">
    <property type="entry name" value="MacB_PCD"/>
    <property type="match status" value="1"/>
</dbReference>
<feature type="transmembrane region" description="Helical" evidence="7">
    <location>
        <begin position="43"/>
        <end position="62"/>
    </location>
</feature>
<dbReference type="GO" id="GO:0022857">
    <property type="term" value="F:transmembrane transporter activity"/>
    <property type="evidence" value="ECO:0007669"/>
    <property type="project" value="TreeGrafter"/>
</dbReference>
<reference evidence="10 11" key="1">
    <citation type="submission" date="2017-06" db="EMBL/GenBank/DDBJ databases">
        <authorList>
            <person name="Kim H.J."/>
            <person name="Triplett B.A."/>
        </authorList>
    </citation>
    <scope>NUCLEOTIDE SEQUENCE [LARGE SCALE GENOMIC DNA]</scope>
    <source>
        <strain evidence="10 11">DSM 18704</strain>
    </source>
</reference>
<evidence type="ECO:0000313" key="10">
    <source>
        <dbReference type="EMBL" id="SNS25809.1"/>
    </source>
</evidence>
<dbReference type="InterPro" id="IPR025857">
    <property type="entry name" value="MacB_PCD"/>
</dbReference>
<feature type="transmembrane region" description="Helical" evidence="7">
    <location>
        <begin position="307"/>
        <end position="332"/>
    </location>
</feature>
<dbReference type="Pfam" id="PF02687">
    <property type="entry name" value="FtsX"/>
    <property type="match status" value="1"/>
</dbReference>
<evidence type="ECO:0000256" key="1">
    <source>
        <dbReference type="ARBA" id="ARBA00004651"/>
    </source>
</evidence>
<sequence>MRPGRTPKVTPGHRPSSRGNGILKLLVNKLIFANLLHRPLRTFLSVLAIGVEVTMILTLVGVSHGTLDATSRRARGVGNDVLIRPPGSIALSLTSAGMSEKLLVKLKDEVPHVTIATGSVVQSLGGLDTLTGVDFTAMNAMAKFKFLAGGPFQQDQDILIDEHYAKQKKLHVGNHLKLVNQDWTVRGVYEEGKLAHILCKVDVLQNLTGNPGKLSQIYLKADNPANAQAIVDKAKELLPGYPIYTMEEFTSLLTASSVGLLDQFVGVVIGVAAIVGFIVVFMAMYTAILERTREIGILKSCGAGPSYILNMLFRETFVIALIGIVFGILLTYGTQWLMQHAVPASLVQETVYYWWPITAAIAIAGAALGTVVPAIKAVRQDATEALSYE</sequence>
<keyword evidence="2" id="KW-1003">Cell membrane</keyword>
<evidence type="ECO:0000256" key="4">
    <source>
        <dbReference type="ARBA" id="ARBA00022989"/>
    </source>
</evidence>
<proteinExistence type="inferred from homology"/>
<evidence type="ECO:0000256" key="7">
    <source>
        <dbReference type="SAM" id="Phobius"/>
    </source>
</evidence>
<dbReference type="InterPro" id="IPR050250">
    <property type="entry name" value="Macrolide_Exporter_MacB"/>
</dbReference>
<accession>A0A239D0R4</accession>
<keyword evidence="4 7" id="KW-1133">Transmembrane helix</keyword>
<comment type="similarity">
    <text evidence="6">Belongs to the ABC-4 integral membrane protein family.</text>
</comment>
<evidence type="ECO:0000256" key="3">
    <source>
        <dbReference type="ARBA" id="ARBA00022692"/>
    </source>
</evidence>
<feature type="domain" description="MacB-like periplasmic core" evidence="9">
    <location>
        <begin position="42"/>
        <end position="236"/>
    </location>
</feature>
<keyword evidence="5 7" id="KW-0472">Membrane</keyword>
<dbReference type="PANTHER" id="PTHR30572:SF4">
    <property type="entry name" value="ABC TRANSPORTER PERMEASE YTRF"/>
    <property type="match status" value="1"/>
</dbReference>
<keyword evidence="11" id="KW-1185">Reference proteome</keyword>
<dbReference type="PANTHER" id="PTHR30572">
    <property type="entry name" value="MEMBRANE COMPONENT OF TRANSPORTER-RELATED"/>
    <property type="match status" value="1"/>
</dbReference>
<evidence type="ECO:0000256" key="6">
    <source>
        <dbReference type="ARBA" id="ARBA00038076"/>
    </source>
</evidence>
<gene>
    <name evidence="10" type="ORF">SAMN05421770_101220</name>
</gene>
<protein>
    <submittedName>
        <fullName evidence="10">Putative ABC transport system permease protein</fullName>
    </submittedName>
</protein>
<dbReference type="Proteomes" id="UP000198356">
    <property type="component" value="Unassembled WGS sequence"/>
</dbReference>
<name>A0A239D0R4_9BACT</name>